<keyword evidence="1" id="KW-0812">Transmembrane</keyword>
<comment type="caution">
    <text evidence="2">The sequence shown here is derived from an EMBL/GenBank/DDBJ whole genome shotgun (WGS) entry which is preliminary data.</text>
</comment>
<feature type="transmembrane region" description="Helical" evidence="1">
    <location>
        <begin position="102"/>
        <end position="126"/>
    </location>
</feature>
<feature type="transmembrane region" description="Helical" evidence="1">
    <location>
        <begin position="132"/>
        <end position="151"/>
    </location>
</feature>
<dbReference type="EMBL" id="JAFREL020000001">
    <property type="protein sequence ID" value="MEO1770032.1"/>
    <property type="molecule type" value="Genomic_DNA"/>
</dbReference>
<dbReference type="Proteomes" id="UP000664357">
    <property type="component" value="Unassembled WGS sequence"/>
</dbReference>
<accession>A0ABV0ERR9</accession>
<keyword evidence="1" id="KW-1133">Transmembrane helix</keyword>
<sequence length="294" mass="33345">MEQNETFNDWLFRYQYVYRVRRTAKQKRRFITALVTDIAKMREDIQVIEYNRHKKYAANNIYVGDIKQADQIICTYYDTPPQHFGPYYLFDRKKQSKGTTTSFILVSALLTLLAGLLFTLAYMQVAPSAFDLSSPLTILVAICYGAYFIFLSKIAKGLSSRHTLIRNTSSILAILQLINSVKNKKIAFAFIDEGAYGEVGLNVLQDSCKASAKIYSLDAVGAHTELQVKGKGFSSERLQQAEVHQHPSIGNITYLFGANVNETTEGTQYVLDKTELKQKTLNRTNLTKISKLFQ</sequence>
<evidence type="ECO:0000256" key="1">
    <source>
        <dbReference type="SAM" id="Phobius"/>
    </source>
</evidence>
<name>A0ABV0ERR9_9ENTE</name>
<gene>
    <name evidence="2" type="ORF">JZO67_001983</name>
</gene>
<keyword evidence="3" id="KW-1185">Reference proteome</keyword>
<keyword evidence="1" id="KW-0472">Membrane</keyword>
<reference evidence="2 3" key="1">
    <citation type="submission" date="2024-02" db="EMBL/GenBank/DDBJ databases">
        <title>The Genome Sequence of Enterococcus sp. DIV0159.</title>
        <authorList>
            <person name="Earl A."/>
            <person name="Manson A."/>
            <person name="Gilmore M."/>
            <person name="Sanders J."/>
            <person name="Shea T."/>
            <person name="Howe W."/>
            <person name="Livny J."/>
            <person name="Cuomo C."/>
            <person name="Neafsey D."/>
            <person name="Birren B."/>
        </authorList>
    </citation>
    <scope>NUCLEOTIDE SEQUENCE [LARGE SCALE GENOMIC DNA]</scope>
    <source>
        <strain evidence="2 3">665A</strain>
    </source>
</reference>
<proteinExistence type="predicted"/>
<evidence type="ECO:0000313" key="3">
    <source>
        <dbReference type="Proteomes" id="UP000664357"/>
    </source>
</evidence>
<protein>
    <submittedName>
        <fullName evidence="2">Uncharacterized protein</fullName>
    </submittedName>
</protein>
<evidence type="ECO:0000313" key="2">
    <source>
        <dbReference type="EMBL" id="MEO1770032.1"/>
    </source>
</evidence>
<organism evidence="2 3">
    <name type="scientific">Candidatus Enterococcus ferrettii</name>
    <dbReference type="NCBI Taxonomy" id="2815324"/>
    <lineage>
        <taxon>Bacteria</taxon>
        <taxon>Bacillati</taxon>
        <taxon>Bacillota</taxon>
        <taxon>Bacilli</taxon>
        <taxon>Lactobacillales</taxon>
        <taxon>Enterococcaceae</taxon>
        <taxon>Enterococcus</taxon>
    </lineage>
</organism>
<dbReference type="RefSeq" id="WP_207704621.1">
    <property type="nucleotide sequence ID" value="NZ_JAFREL020000001.1"/>
</dbReference>